<sequence length="479" mass="53948">MNQNLKVVFVTGECLPFAKTGGLADVSSALPRTIAAMGHQICIFLPRYRQINQNEHGLRYVGDFPVNMGGFNETAILKRTYLGPEKVPVYFIDNYRYFDRNSLYGYADDAERFIFFCKALPEALRFMGIRPDVIHCNDWFTGLIPPLIKGVYHSDPVLGGVSTVFSIHNLAYQGTAPKEYMDMLQLGWEHFHTNGVEFYDAINPMKAGIVYSDAISTVSPTYAREIQTPEFGVGLDGLLRSRANSLWGILNGVDYVEWNPAADPHLYGLGYDLENFHAKEEIKSRLLSDLHLLPGKEPLIGMVSRLVNQKGFDMLGAVIHKIMQLPVKLVVLGTGQPEYERMFTSCAEAYPGRISCNFTFNNTLSHRIEAASDMFLMPSRYEPCGLNQIYSLRYGTIPVVRSTGGLADTVVDFNSNQEYGNGFSFYDTHGDYLVDAVSRAVSCYYDPMTWMRIVANAMNSDFSWERSAGLYVEMYRSIL</sequence>
<comment type="caution">
    <text evidence="10">The sequence shown here is derived from an EMBL/GenBank/DDBJ whole genome shotgun (WGS) entry which is preliminary data.</text>
</comment>
<dbReference type="GO" id="GO:0005978">
    <property type="term" value="P:glycogen biosynthetic process"/>
    <property type="evidence" value="ECO:0007669"/>
    <property type="project" value="UniProtKB-UniRule"/>
</dbReference>
<feature type="domain" description="Glycosyl transferase family 1" evidence="8">
    <location>
        <begin position="292"/>
        <end position="443"/>
    </location>
</feature>
<name>A0A2N1PUC3_9BACT</name>
<reference evidence="10 11" key="1">
    <citation type="journal article" date="2017" name="ISME J.">
        <title>Potential for microbial H2 and metal transformations associated with novel bacteria and archaea in deep terrestrial subsurface sediments.</title>
        <authorList>
            <person name="Hernsdorf A.W."/>
            <person name="Amano Y."/>
            <person name="Miyakawa K."/>
            <person name="Ise K."/>
            <person name="Suzuki Y."/>
            <person name="Anantharaman K."/>
            <person name="Probst A."/>
            <person name="Burstein D."/>
            <person name="Thomas B.C."/>
            <person name="Banfield J.F."/>
        </authorList>
    </citation>
    <scope>NUCLEOTIDE SEQUENCE [LARGE SCALE GENOMIC DNA]</scope>
    <source>
        <strain evidence="10">HGW-Wallbacteria-1</strain>
    </source>
</reference>
<evidence type="ECO:0000256" key="5">
    <source>
        <dbReference type="ARBA" id="ARBA00022679"/>
    </source>
</evidence>
<dbReference type="PANTHER" id="PTHR45825:SF11">
    <property type="entry name" value="ALPHA AMYLASE DOMAIN-CONTAINING PROTEIN"/>
    <property type="match status" value="1"/>
</dbReference>
<dbReference type="Gene3D" id="3.40.50.2000">
    <property type="entry name" value="Glycogen Phosphorylase B"/>
    <property type="match status" value="2"/>
</dbReference>
<dbReference type="AlphaFoldDB" id="A0A2N1PUC3"/>
<evidence type="ECO:0000256" key="7">
    <source>
        <dbReference type="HAMAP-Rule" id="MF_00484"/>
    </source>
</evidence>
<dbReference type="InterPro" id="IPR001296">
    <property type="entry name" value="Glyco_trans_1"/>
</dbReference>
<dbReference type="GO" id="GO:0009011">
    <property type="term" value="F:alpha-1,4-glucan glucosyltransferase (ADP-glucose donor) activity"/>
    <property type="evidence" value="ECO:0007669"/>
    <property type="project" value="UniProtKB-UniRule"/>
</dbReference>
<proteinExistence type="inferred from homology"/>
<evidence type="ECO:0000256" key="4">
    <source>
        <dbReference type="ARBA" id="ARBA00022676"/>
    </source>
</evidence>
<dbReference type="NCBIfam" id="TIGR02095">
    <property type="entry name" value="glgA"/>
    <property type="match status" value="1"/>
</dbReference>
<evidence type="ECO:0000256" key="6">
    <source>
        <dbReference type="ARBA" id="ARBA00023056"/>
    </source>
</evidence>
<dbReference type="CDD" id="cd03791">
    <property type="entry name" value="GT5_Glycogen_synthase_DULL1-like"/>
    <property type="match status" value="1"/>
</dbReference>
<dbReference type="Pfam" id="PF08323">
    <property type="entry name" value="Glyco_transf_5"/>
    <property type="match status" value="1"/>
</dbReference>
<dbReference type="HAMAP" id="MF_00484">
    <property type="entry name" value="Glycogen_synth"/>
    <property type="match status" value="1"/>
</dbReference>
<comment type="catalytic activity">
    <reaction evidence="1 7">
        <text>[(1-&gt;4)-alpha-D-glucosyl](n) + ADP-alpha-D-glucose = [(1-&gt;4)-alpha-D-glucosyl](n+1) + ADP + H(+)</text>
        <dbReference type="Rhea" id="RHEA:18189"/>
        <dbReference type="Rhea" id="RHEA-COMP:9584"/>
        <dbReference type="Rhea" id="RHEA-COMP:9587"/>
        <dbReference type="ChEBI" id="CHEBI:15378"/>
        <dbReference type="ChEBI" id="CHEBI:15444"/>
        <dbReference type="ChEBI" id="CHEBI:57498"/>
        <dbReference type="ChEBI" id="CHEBI:456216"/>
        <dbReference type="EC" id="2.4.1.21"/>
    </reaction>
</comment>
<comment type="function">
    <text evidence="2 7">Synthesizes alpha-1,4-glucan chains using ADP-glucose.</text>
</comment>
<evidence type="ECO:0000259" key="8">
    <source>
        <dbReference type="Pfam" id="PF00534"/>
    </source>
</evidence>
<dbReference type="InterPro" id="IPR011835">
    <property type="entry name" value="GS/SS"/>
</dbReference>
<accession>A0A2N1PUC3</accession>
<dbReference type="UniPathway" id="UPA00164"/>
<keyword evidence="4 7" id="KW-0328">Glycosyltransferase</keyword>
<keyword evidence="6 7" id="KW-0320">Glycogen biosynthesis</keyword>
<dbReference type="PANTHER" id="PTHR45825">
    <property type="entry name" value="GRANULE-BOUND STARCH SYNTHASE 1, CHLOROPLASTIC/AMYLOPLASTIC"/>
    <property type="match status" value="1"/>
</dbReference>
<dbReference type="Pfam" id="PF00534">
    <property type="entry name" value="Glycos_transf_1"/>
    <property type="match status" value="1"/>
</dbReference>
<evidence type="ECO:0000256" key="1">
    <source>
        <dbReference type="ARBA" id="ARBA00001478"/>
    </source>
</evidence>
<organism evidence="10 11">
    <name type="scientific">Candidatus Wallbacteria bacterium HGW-Wallbacteria-1</name>
    <dbReference type="NCBI Taxonomy" id="2013854"/>
    <lineage>
        <taxon>Bacteria</taxon>
        <taxon>Candidatus Walliibacteriota</taxon>
    </lineage>
</organism>
<evidence type="ECO:0000256" key="2">
    <source>
        <dbReference type="ARBA" id="ARBA00002764"/>
    </source>
</evidence>
<comment type="similarity">
    <text evidence="3 7">Belongs to the glycosyltransferase 1 family. Bacterial/plant glycogen synthase subfamily.</text>
</comment>
<dbReference type="GO" id="GO:0004373">
    <property type="term" value="F:alpha-1,4-glucan glucosyltransferase (UDP-glucose donor) activity"/>
    <property type="evidence" value="ECO:0007669"/>
    <property type="project" value="InterPro"/>
</dbReference>
<gene>
    <name evidence="7" type="primary">glgA</name>
    <name evidence="10" type="ORF">CVV64_00575</name>
</gene>
<feature type="domain" description="Starch synthase catalytic" evidence="9">
    <location>
        <begin position="6"/>
        <end position="240"/>
    </location>
</feature>
<evidence type="ECO:0000313" key="11">
    <source>
        <dbReference type="Proteomes" id="UP000233256"/>
    </source>
</evidence>
<evidence type="ECO:0000259" key="9">
    <source>
        <dbReference type="Pfam" id="PF08323"/>
    </source>
</evidence>
<dbReference type="InterPro" id="IPR013534">
    <property type="entry name" value="Starch_synth_cat_dom"/>
</dbReference>
<evidence type="ECO:0000256" key="3">
    <source>
        <dbReference type="ARBA" id="ARBA00010281"/>
    </source>
</evidence>
<dbReference type="SUPFAM" id="SSF53756">
    <property type="entry name" value="UDP-Glycosyltransferase/glycogen phosphorylase"/>
    <property type="match status" value="1"/>
</dbReference>
<dbReference type="Proteomes" id="UP000233256">
    <property type="component" value="Unassembled WGS sequence"/>
</dbReference>
<keyword evidence="5 7" id="KW-0808">Transferase</keyword>
<feature type="binding site" evidence="7">
    <location>
        <position position="19"/>
    </location>
    <ligand>
        <name>ADP-alpha-D-glucose</name>
        <dbReference type="ChEBI" id="CHEBI:57498"/>
    </ligand>
</feature>
<protein>
    <recommendedName>
        <fullName evidence="7">Glycogen synthase</fullName>
        <ecNumber evidence="7">2.4.1.21</ecNumber>
    </recommendedName>
    <alternativeName>
        <fullName evidence="7">Starch [bacterial glycogen] synthase</fullName>
    </alternativeName>
</protein>
<evidence type="ECO:0000313" key="10">
    <source>
        <dbReference type="EMBL" id="PKK91954.1"/>
    </source>
</evidence>
<dbReference type="EMBL" id="PGXC01000001">
    <property type="protein sequence ID" value="PKK91954.1"/>
    <property type="molecule type" value="Genomic_DNA"/>
</dbReference>
<dbReference type="EC" id="2.4.1.21" evidence="7"/>
<comment type="pathway">
    <text evidence="7">Glycan biosynthesis; glycogen biosynthesis.</text>
</comment>